<evidence type="ECO:0000313" key="3">
    <source>
        <dbReference type="EMBL" id="GLB30766.1"/>
    </source>
</evidence>
<gene>
    <name evidence="4" type="ORF">DS742_19825</name>
    <name evidence="3" type="ORF">LAD12857_26890</name>
</gene>
<proteinExistence type="predicted"/>
<dbReference type="RefSeq" id="WP_117418703.1">
    <property type="nucleotide sequence ID" value="NZ_BRPJ01000045.1"/>
</dbReference>
<feature type="signal peptide" evidence="1">
    <location>
        <begin position="1"/>
        <end position="21"/>
    </location>
</feature>
<evidence type="ECO:0000256" key="1">
    <source>
        <dbReference type="SAM" id="SignalP"/>
    </source>
</evidence>
<evidence type="ECO:0000259" key="2">
    <source>
        <dbReference type="Pfam" id="PF14285"/>
    </source>
</evidence>
<dbReference type="AlphaFoldDB" id="A0A3E2N8J8"/>
<sequence length="163" mass="17743">MKKLVAIMLSAVLALSFTACSKQSAKAQMPNPFADCKTIEDAEKIAGFHVTAPDKIPEGYTQSIIQAIKDDLVQIIYKDGENEITFRQGKDSEGNGDISGDYNQYKEKNTIMTGDLKVLIRGNDGKVSNAVWTNGEHAFSITANPGETGLDKNVILSMIDSIR</sequence>
<comment type="caution">
    <text evidence="4">The sequence shown here is derived from an EMBL/GenBank/DDBJ whole genome shotgun (WGS) entry which is preliminary data.</text>
</comment>
<feature type="domain" description="DUF4367" evidence="2">
    <location>
        <begin position="53"/>
        <end position="162"/>
    </location>
</feature>
<dbReference type="Proteomes" id="UP000260680">
    <property type="component" value="Unassembled WGS sequence"/>
</dbReference>
<keyword evidence="6" id="KW-1185">Reference proteome</keyword>
<evidence type="ECO:0000313" key="5">
    <source>
        <dbReference type="Proteomes" id="UP000260680"/>
    </source>
</evidence>
<dbReference type="PROSITE" id="PS51257">
    <property type="entry name" value="PROKAR_LIPOPROTEIN"/>
    <property type="match status" value="1"/>
</dbReference>
<keyword evidence="1" id="KW-0732">Signal</keyword>
<dbReference type="InterPro" id="IPR025377">
    <property type="entry name" value="DUF4367"/>
</dbReference>
<dbReference type="OrthoDB" id="7061752at2"/>
<accession>A0A3E2N8J8</accession>
<reference evidence="4 5" key="1">
    <citation type="submission" date="2018-07" db="EMBL/GenBank/DDBJ databases">
        <title>New species, Clostridium PI-S10-A1B.</title>
        <authorList>
            <person name="Krishna G."/>
            <person name="Summeta K."/>
            <person name="Shikha S."/>
            <person name="Prabhu P.B."/>
            <person name="Suresh K."/>
        </authorList>
    </citation>
    <scope>NUCLEOTIDE SEQUENCE [LARGE SCALE GENOMIC DNA]</scope>
    <source>
        <strain evidence="4 5">PI-S10-A1B</strain>
    </source>
</reference>
<feature type="chain" id="PRO_5039509010" evidence="1">
    <location>
        <begin position="22"/>
        <end position="163"/>
    </location>
</feature>
<reference evidence="3 6" key="2">
    <citation type="journal article" date="2024" name="Int. J. Syst. Evol. Microbiol.">
        <title>Lacrimispora brassicae sp. nov. isolated from fermented cabbage, and proposal of Clostridium indicum Gundawar et al. 2019 and Clostridium methoxybenzovorans Mechichi et al. 1999 as heterotypic synonyms of Lacrimispora amygdalina (Parshina et al. 2003) Haas and Blanchard 2020 and Lacrimispora indolis (McClung and McCoy 1957) Haas and Blanchard 2020, respectively.</title>
        <authorList>
            <person name="Kobayashi H."/>
            <person name="Tanizawa Y."/>
            <person name="Sakamoto M."/>
            <person name="Ohkuma M."/>
            <person name="Tohno M."/>
        </authorList>
    </citation>
    <scope>NUCLEOTIDE SEQUENCE [LARGE SCALE GENOMIC DNA]</scope>
    <source>
        <strain evidence="3 6">DSM 12857</strain>
    </source>
</reference>
<dbReference type="EMBL" id="BRPJ01000045">
    <property type="protein sequence ID" value="GLB30766.1"/>
    <property type="molecule type" value="Genomic_DNA"/>
</dbReference>
<evidence type="ECO:0000313" key="4">
    <source>
        <dbReference type="EMBL" id="RFZ77211.1"/>
    </source>
</evidence>
<evidence type="ECO:0000313" key="6">
    <source>
        <dbReference type="Proteomes" id="UP001419084"/>
    </source>
</evidence>
<dbReference type="EMBL" id="QOHO01000066">
    <property type="protein sequence ID" value="RFZ77211.1"/>
    <property type="molecule type" value="Genomic_DNA"/>
</dbReference>
<dbReference type="Proteomes" id="UP001419084">
    <property type="component" value="Unassembled WGS sequence"/>
</dbReference>
<organism evidence="4 5">
    <name type="scientific">Lacrimispora amygdalina</name>
    <dbReference type="NCBI Taxonomy" id="253257"/>
    <lineage>
        <taxon>Bacteria</taxon>
        <taxon>Bacillati</taxon>
        <taxon>Bacillota</taxon>
        <taxon>Clostridia</taxon>
        <taxon>Lachnospirales</taxon>
        <taxon>Lachnospiraceae</taxon>
        <taxon>Lacrimispora</taxon>
    </lineage>
</organism>
<dbReference type="Pfam" id="PF14285">
    <property type="entry name" value="DUF4367"/>
    <property type="match status" value="1"/>
</dbReference>
<protein>
    <submittedName>
        <fullName evidence="4">DUF4367 domain-containing protein</fullName>
    </submittedName>
</protein>
<name>A0A3E2N8J8_9FIRM</name>